<evidence type="ECO:0000259" key="4">
    <source>
        <dbReference type="PROSITE" id="PS51192"/>
    </source>
</evidence>
<dbReference type="InterPro" id="IPR050628">
    <property type="entry name" value="SNF2_RAD54_helicase_TF"/>
</dbReference>
<dbReference type="InterPro" id="IPR038718">
    <property type="entry name" value="SNF2-like_sf"/>
</dbReference>
<evidence type="ECO:0000313" key="5">
    <source>
        <dbReference type="EMBL" id="KAI5396162.1"/>
    </source>
</evidence>
<feature type="domain" description="Helicase ATP-binding" evidence="4">
    <location>
        <begin position="1"/>
        <end position="151"/>
    </location>
</feature>
<dbReference type="GO" id="GO:0005634">
    <property type="term" value="C:nucleus"/>
    <property type="evidence" value="ECO:0007669"/>
    <property type="project" value="TreeGrafter"/>
</dbReference>
<dbReference type="Gene3D" id="3.40.50.10810">
    <property type="entry name" value="Tandem AAA-ATPase domain"/>
    <property type="match status" value="1"/>
</dbReference>
<keyword evidence="3" id="KW-0067">ATP-binding</keyword>
<dbReference type="Proteomes" id="UP001058974">
    <property type="component" value="Chromosome 6"/>
</dbReference>
<evidence type="ECO:0000256" key="3">
    <source>
        <dbReference type="ARBA" id="ARBA00022840"/>
    </source>
</evidence>
<dbReference type="GO" id="GO:0008094">
    <property type="term" value="F:ATP-dependent activity, acting on DNA"/>
    <property type="evidence" value="ECO:0007669"/>
    <property type="project" value="TreeGrafter"/>
</dbReference>
<dbReference type="GO" id="GO:0005524">
    <property type="term" value="F:ATP binding"/>
    <property type="evidence" value="ECO:0007669"/>
    <property type="project" value="UniProtKB-KW"/>
</dbReference>
<dbReference type="InterPro" id="IPR027417">
    <property type="entry name" value="P-loop_NTPase"/>
</dbReference>
<accession>A0A9D4W6R9</accession>
<dbReference type="SUPFAM" id="SSF52540">
    <property type="entry name" value="P-loop containing nucleoside triphosphate hydrolases"/>
    <property type="match status" value="1"/>
</dbReference>
<dbReference type="AlphaFoldDB" id="A0A9D4W6R9"/>
<keyword evidence="2" id="KW-0378">Hydrolase</keyword>
<reference evidence="5 6" key="1">
    <citation type="journal article" date="2022" name="Nat. Genet.">
        <title>Improved pea reference genome and pan-genome highlight genomic features and evolutionary characteristics.</title>
        <authorList>
            <person name="Yang T."/>
            <person name="Liu R."/>
            <person name="Luo Y."/>
            <person name="Hu S."/>
            <person name="Wang D."/>
            <person name="Wang C."/>
            <person name="Pandey M.K."/>
            <person name="Ge S."/>
            <person name="Xu Q."/>
            <person name="Li N."/>
            <person name="Li G."/>
            <person name="Huang Y."/>
            <person name="Saxena R.K."/>
            <person name="Ji Y."/>
            <person name="Li M."/>
            <person name="Yan X."/>
            <person name="He Y."/>
            <person name="Liu Y."/>
            <person name="Wang X."/>
            <person name="Xiang C."/>
            <person name="Varshney R.K."/>
            <person name="Ding H."/>
            <person name="Gao S."/>
            <person name="Zong X."/>
        </authorList>
    </citation>
    <scope>NUCLEOTIDE SEQUENCE [LARGE SCALE GENOMIC DNA]</scope>
    <source>
        <strain evidence="5 6">cv. Zhongwan 6</strain>
    </source>
</reference>
<dbReference type="PANTHER" id="PTHR45626:SF22">
    <property type="entry name" value="DNA REPAIR PROTEIN RAD5"/>
    <property type="match status" value="1"/>
</dbReference>
<sequence length="158" mass="17468">ADAMGLGKTVMTIALILSNPGRVKSEDSNAESLYDNIFSTKRRNINNVEGGTLIVCPMALLGQWKDELETHSKSGSISIFVHYGGGRTDNVDLLLEYDVVLTTYGVLSASYKSDGENSIYHRVQWFRVVLDEAHHIKAHKSQVAQATIALSSHCRWCL</sequence>
<dbReference type="CDD" id="cd18008">
    <property type="entry name" value="DEXDc_SHPRH-like"/>
    <property type="match status" value="1"/>
</dbReference>
<dbReference type="InterPro" id="IPR000330">
    <property type="entry name" value="SNF2_N"/>
</dbReference>
<dbReference type="PROSITE" id="PS51192">
    <property type="entry name" value="HELICASE_ATP_BIND_1"/>
    <property type="match status" value="1"/>
</dbReference>
<comment type="caution">
    <text evidence="5">The sequence shown here is derived from an EMBL/GenBank/DDBJ whole genome shotgun (WGS) entry which is preliminary data.</text>
</comment>
<dbReference type="InterPro" id="IPR014001">
    <property type="entry name" value="Helicase_ATP-bd"/>
</dbReference>
<dbReference type="EMBL" id="JAMSHJ010000006">
    <property type="protein sequence ID" value="KAI5396162.1"/>
    <property type="molecule type" value="Genomic_DNA"/>
</dbReference>
<evidence type="ECO:0000256" key="2">
    <source>
        <dbReference type="ARBA" id="ARBA00022801"/>
    </source>
</evidence>
<dbReference type="Gramene" id="Psat06G0238200-T2">
    <property type="protein sequence ID" value="KAI5396162.1"/>
    <property type="gene ID" value="KIW84_062382"/>
</dbReference>
<organism evidence="5 6">
    <name type="scientific">Pisum sativum</name>
    <name type="common">Garden pea</name>
    <name type="synonym">Lathyrus oleraceus</name>
    <dbReference type="NCBI Taxonomy" id="3888"/>
    <lineage>
        <taxon>Eukaryota</taxon>
        <taxon>Viridiplantae</taxon>
        <taxon>Streptophyta</taxon>
        <taxon>Embryophyta</taxon>
        <taxon>Tracheophyta</taxon>
        <taxon>Spermatophyta</taxon>
        <taxon>Magnoliopsida</taxon>
        <taxon>eudicotyledons</taxon>
        <taxon>Gunneridae</taxon>
        <taxon>Pentapetalae</taxon>
        <taxon>rosids</taxon>
        <taxon>fabids</taxon>
        <taxon>Fabales</taxon>
        <taxon>Fabaceae</taxon>
        <taxon>Papilionoideae</taxon>
        <taxon>50 kb inversion clade</taxon>
        <taxon>NPAAA clade</taxon>
        <taxon>Hologalegina</taxon>
        <taxon>IRL clade</taxon>
        <taxon>Fabeae</taxon>
        <taxon>Lathyrus</taxon>
    </lineage>
</organism>
<dbReference type="GO" id="GO:0016787">
    <property type="term" value="F:hydrolase activity"/>
    <property type="evidence" value="ECO:0007669"/>
    <property type="project" value="UniProtKB-KW"/>
</dbReference>
<feature type="non-terminal residue" evidence="5">
    <location>
        <position position="158"/>
    </location>
</feature>
<dbReference type="PANTHER" id="PTHR45626">
    <property type="entry name" value="TRANSCRIPTION TERMINATION FACTOR 2-RELATED"/>
    <property type="match status" value="1"/>
</dbReference>
<keyword evidence="1" id="KW-0547">Nucleotide-binding</keyword>
<dbReference type="Pfam" id="PF00176">
    <property type="entry name" value="SNF2-rel_dom"/>
    <property type="match status" value="1"/>
</dbReference>
<feature type="non-terminal residue" evidence="5">
    <location>
        <position position="1"/>
    </location>
</feature>
<protein>
    <recommendedName>
        <fullName evidence="4">Helicase ATP-binding domain-containing protein</fullName>
    </recommendedName>
</protein>
<proteinExistence type="predicted"/>
<evidence type="ECO:0000256" key="1">
    <source>
        <dbReference type="ARBA" id="ARBA00022741"/>
    </source>
</evidence>
<evidence type="ECO:0000313" key="6">
    <source>
        <dbReference type="Proteomes" id="UP001058974"/>
    </source>
</evidence>
<gene>
    <name evidence="5" type="ORF">KIW84_062382</name>
</gene>
<dbReference type="GO" id="GO:0006281">
    <property type="term" value="P:DNA repair"/>
    <property type="evidence" value="ECO:0007669"/>
    <property type="project" value="TreeGrafter"/>
</dbReference>
<name>A0A9D4W6R9_PEA</name>
<keyword evidence="6" id="KW-1185">Reference proteome</keyword>